<evidence type="ECO:0000313" key="10">
    <source>
        <dbReference type="Proteomes" id="UP000731519"/>
    </source>
</evidence>
<reference evidence="9 10" key="1">
    <citation type="submission" date="2013-05" db="EMBL/GenBank/DDBJ databases">
        <title>Genome Sequence of Streptomyces fradiae.</title>
        <authorList>
            <person name="Kirby R."/>
        </authorList>
    </citation>
    <scope>NUCLEOTIDE SEQUENCE [LARGE SCALE GENOMIC DNA]</scope>
    <source>
        <strain evidence="9 10">ATCC 10745</strain>
    </source>
</reference>
<dbReference type="GeneID" id="91405734"/>
<dbReference type="InterPro" id="IPR051269">
    <property type="entry name" value="Fe-S_cluster_ET"/>
</dbReference>
<evidence type="ECO:0000256" key="6">
    <source>
        <dbReference type="ARBA" id="ARBA00023014"/>
    </source>
</evidence>
<evidence type="ECO:0000256" key="5">
    <source>
        <dbReference type="ARBA" id="ARBA00023004"/>
    </source>
</evidence>
<gene>
    <name evidence="9" type="ORF">K701_16215</name>
</gene>
<dbReference type="RefSeq" id="WP_373276749.1">
    <property type="nucleotide sequence ID" value="NZ_ASYR01000019.1"/>
</dbReference>
<protein>
    <recommendedName>
        <fullName evidence="8">Ferredoxin</fullName>
    </recommendedName>
</protein>
<evidence type="ECO:0000256" key="8">
    <source>
        <dbReference type="RuleBase" id="RU368020"/>
    </source>
</evidence>
<accession>A0ABQ6XT49</accession>
<dbReference type="PRINTS" id="PR00352">
    <property type="entry name" value="3FE4SFRDOXIN"/>
</dbReference>
<name>A0ABQ6XT49_STRFR</name>
<dbReference type="Proteomes" id="UP000731519">
    <property type="component" value="Unassembled WGS sequence"/>
</dbReference>
<keyword evidence="2 8" id="KW-0813">Transport</keyword>
<keyword evidence="10" id="KW-1185">Reference proteome</keyword>
<proteinExistence type="predicted"/>
<dbReference type="PANTHER" id="PTHR36923:SF3">
    <property type="entry name" value="FERREDOXIN"/>
    <property type="match status" value="1"/>
</dbReference>
<dbReference type="InterPro" id="IPR001080">
    <property type="entry name" value="3Fe4S_ferredoxin"/>
</dbReference>
<dbReference type="PANTHER" id="PTHR36923">
    <property type="entry name" value="FERREDOXIN"/>
    <property type="match status" value="1"/>
</dbReference>
<dbReference type="EMBL" id="ASYR01000019">
    <property type="protein sequence ID" value="KAF0648896.1"/>
    <property type="molecule type" value="Genomic_DNA"/>
</dbReference>
<dbReference type="Gene3D" id="3.30.70.20">
    <property type="match status" value="1"/>
</dbReference>
<evidence type="ECO:0000256" key="7">
    <source>
        <dbReference type="ARBA" id="ARBA00023291"/>
    </source>
</evidence>
<keyword evidence="6 8" id="KW-0411">Iron-sulfur</keyword>
<organism evidence="9 10">
    <name type="scientific">Streptomyces fradiae ATCC 10745 = DSM 40063</name>
    <dbReference type="NCBI Taxonomy" id="1319510"/>
    <lineage>
        <taxon>Bacteria</taxon>
        <taxon>Bacillati</taxon>
        <taxon>Actinomycetota</taxon>
        <taxon>Actinomycetes</taxon>
        <taxon>Kitasatosporales</taxon>
        <taxon>Streptomycetaceae</taxon>
        <taxon>Streptomyces</taxon>
    </lineage>
</organism>
<evidence type="ECO:0000256" key="1">
    <source>
        <dbReference type="ARBA" id="ARBA00001927"/>
    </source>
</evidence>
<comment type="function">
    <text evidence="8">Ferredoxins are iron-sulfur proteins that transfer electrons in a wide variety of metabolic reactions.</text>
</comment>
<comment type="caution">
    <text evidence="9">The sequence shown here is derived from an EMBL/GenBank/DDBJ whole genome shotgun (WGS) entry which is preliminary data.</text>
</comment>
<keyword evidence="5 8" id="KW-0408">Iron</keyword>
<evidence type="ECO:0000313" key="9">
    <source>
        <dbReference type="EMBL" id="KAF0648896.1"/>
    </source>
</evidence>
<keyword evidence="4 8" id="KW-0249">Electron transport</keyword>
<evidence type="ECO:0000256" key="3">
    <source>
        <dbReference type="ARBA" id="ARBA00022723"/>
    </source>
</evidence>
<sequence length="77" mass="7816">MLHADRERCQGAGMCALTAPDLFDQDPEVGRVVLLRPAAAYGTGPTGAAAREAVSLCPAGALSFAPDPPDAPPVGRT</sequence>
<keyword evidence="7" id="KW-0003">3Fe-4S</keyword>
<keyword evidence="3 8" id="KW-0479">Metal-binding</keyword>
<dbReference type="Pfam" id="PF13459">
    <property type="entry name" value="Fer4_15"/>
    <property type="match status" value="1"/>
</dbReference>
<evidence type="ECO:0000256" key="4">
    <source>
        <dbReference type="ARBA" id="ARBA00022982"/>
    </source>
</evidence>
<evidence type="ECO:0000256" key="2">
    <source>
        <dbReference type="ARBA" id="ARBA00022448"/>
    </source>
</evidence>
<dbReference type="SUPFAM" id="SSF54862">
    <property type="entry name" value="4Fe-4S ferredoxins"/>
    <property type="match status" value="1"/>
</dbReference>
<comment type="cofactor">
    <cofactor evidence="1">
        <name>[3Fe-4S] cluster</name>
        <dbReference type="ChEBI" id="CHEBI:21137"/>
    </cofactor>
</comment>